<dbReference type="AlphaFoldDB" id="A0A1H4N7B5"/>
<organism evidence="4 5">
    <name type="scientific">Nitratireductor aquibiodomus</name>
    <dbReference type="NCBI Taxonomy" id="204799"/>
    <lineage>
        <taxon>Bacteria</taxon>
        <taxon>Pseudomonadati</taxon>
        <taxon>Pseudomonadota</taxon>
        <taxon>Alphaproteobacteria</taxon>
        <taxon>Hyphomicrobiales</taxon>
        <taxon>Phyllobacteriaceae</taxon>
        <taxon>Nitratireductor</taxon>
    </lineage>
</organism>
<dbReference type="InterPro" id="IPR022388">
    <property type="entry name" value="CHP03808"/>
</dbReference>
<dbReference type="InterPro" id="IPR011050">
    <property type="entry name" value="Pectin_lyase_fold/virulence"/>
</dbReference>
<evidence type="ECO:0000259" key="3">
    <source>
        <dbReference type="Pfam" id="PF13229"/>
    </source>
</evidence>
<keyword evidence="5" id="KW-1185">Reference proteome</keyword>
<gene>
    <name evidence="4" type="ORF">SAMN05216452_3624</name>
</gene>
<reference evidence="5" key="1">
    <citation type="submission" date="2016-10" db="EMBL/GenBank/DDBJ databases">
        <authorList>
            <person name="Varghese N."/>
            <person name="Submissions S."/>
        </authorList>
    </citation>
    <scope>NUCLEOTIDE SEQUENCE [LARGE SCALE GENOMIC DNA]</scope>
    <source>
        <strain evidence="5">ES.061</strain>
    </source>
</reference>
<dbReference type="InterPro" id="IPR006626">
    <property type="entry name" value="PbH1"/>
</dbReference>
<dbReference type="Pfam" id="PF12708">
    <property type="entry name" value="Pect-lyase_RHGA_epim"/>
    <property type="match status" value="1"/>
</dbReference>
<dbReference type="Pfam" id="PF13229">
    <property type="entry name" value="Beta_helix"/>
    <property type="match status" value="1"/>
</dbReference>
<feature type="signal peptide" evidence="1">
    <location>
        <begin position="1"/>
        <end position="26"/>
    </location>
</feature>
<dbReference type="InterPro" id="IPR024535">
    <property type="entry name" value="RHGA/B-epi-like_pectate_lyase"/>
</dbReference>
<feature type="chain" id="PRO_5011639250" evidence="1">
    <location>
        <begin position="27"/>
        <end position="455"/>
    </location>
</feature>
<sequence length="455" mass="46818">MNRRRLLKATAGFAVFGLAMPRTAFADAALRRAATGAANAAEFGLTPNAAQNQTAALQALLERASAESIPIFLPPGRYRLSSLVLPRQTRLVGVPGATHLEQDDLGSLLTGREGNHLALSGLAFDGRLMPPSGSGGGLLDIDGTLHLSIEACTFANSGGNGLSLSRTQGKIRNCAITDIADYALYALDSSGLDVIENTVSDCGNGGILIHRSAPGADGSRVSGNRISRIRADRGGTGQYGNGINAYRADNVRVSDNEIADCAFSAIRGNSAGNLQISGNTCLRSGETALYAEFAFQGAVISGNLVDGAAHGISMANFDKGGRLCACTGNIIRNLSEDGPYPSPMAGFGIGINVEADSTVTGNIIENAPLAGIRMGWGPFLRNVTASGNVIRKAKTGIIVSVVEGSGAAVISGNVFEDTPNGAVVGHRWADAATGDLLRSGSETIPHLTLAGNRSN</sequence>
<dbReference type="PANTHER" id="PTHR36453">
    <property type="entry name" value="SECRETED PROTEIN-RELATED"/>
    <property type="match status" value="1"/>
</dbReference>
<dbReference type="InterPro" id="IPR039448">
    <property type="entry name" value="Beta_helix"/>
</dbReference>
<feature type="domain" description="Right handed beta helix" evidence="3">
    <location>
        <begin position="220"/>
        <end position="389"/>
    </location>
</feature>
<dbReference type="InterPro" id="IPR022444">
    <property type="entry name" value="Cofactor-bd_rpt"/>
</dbReference>
<evidence type="ECO:0000313" key="5">
    <source>
        <dbReference type="Proteomes" id="UP000199064"/>
    </source>
</evidence>
<evidence type="ECO:0000256" key="1">
    <source>
        <dbReference type="SAM" id="SignalP"/>
    </source>
</evidence>
<dbReference type="SUPFAM" id="SSF51126">
    <property type="entry name" value="Pectin lyase-like"/>
    <property type="match status" value="1"/>
</dbReference>
<dbReference type="Proteomes" id="UP000199064">
    <property type="component" value="Unassembled WGS sequence"/>
</dbReference>
<accession>A0A1H4N7B5</accession>
<dbReference type="InterPro" id="IPR012334">
    <property type="entry name" value="Pectin_lyas_fold"/>
</dbReference>
<proteinExistence type="predicted"/>
<dbReference type="SMART" id="SM00710">
    <property type="entry name" value="PbH1"/>
    <property type="match status" value="9"/>
</dbReference>
<keyword evidence="1" id="KW-0732">Signal</keyword>
<feature type="domain" description="Rhamnogalacturonase A/B/Epimerase-like pectate lyase" evidence="2">
    <location>
        <begin position="39"/>
        <end position="96"/>
    </location>
</feature>
<dbReference type="Gene3D" id="2.160.20.10">
    <property type="entry name" value="Single-stranded right-handed beta-helix, Pectin lyase-like"/>
    <property type="match status" value="1"/>
</dbReference>
<dbReference type="RefSeq" id="WP_090329698.1">
    <property type="nucleotide sequence ID" value="NZ_FNSL01000001.1"/>
</dbReference>
<dbReference type="NCBIfam" id="TIGR03807">
    <property type="entry name" value="RR_fam_repeat"/>
    <property type="match status" value="2"/>
</dbReference>
<name>A0A1H4N7B5_9HYPH</name>
<protein>
    <submittedName>
        <fullName evidence="4">Twin-arg-translocated uncharacterized repeat-containing protein</fullName>
    </submittedName>
</protein>
<dbReference type="NCBIfam" id="TIGR03808">
    <property type="entry name" value="RR_plus_rpt_1"/>
    <property type="match status" value="1"/>
</dbReference>
<evidence type="ECO:0000259" key="2">
    <source>
        <dbReference type="Pfam" id="PF12708"/>
    </source>
</evidence>
<evidence type="ECO:0000313" key="4">
    <source>
        <dbReference type="EMBL" id="SEB90492.1"/>
    </source>
</evidence>
<dbReference type="EMBL" id="FNSL01000001">
    <property type="protein sequence ID" value="SEB90492.1"/>
    <property type="molecule type" value="Genomic_DNA"/>
</dbReference>
<dbReference type="PANTHER" id="PTHR36453:SF1">
    <property type="entry name" value="RIGHT HANDED BETA HELIX DOMAIN-CONTAINING PROTEIN"/>
    <property type="match status" value="1"/>
</dbReference>